<dbReference type="InterPro" id="IPR000757">
    <property type="entry name" value="Beta-glucanase-like"/>
</dbReference>
<keyword evidence="1" id="KW-0430">Lectin</keyword>
<evidence type="ECO:0000313" key="1">
    <source>
        <dbReference type="EMBL" id="TBU64296.1"/>
    </source>
</evidence>
<proteinExistence type="predicted"/>
<name>A0A4Q9QAZ3_9APHY</name>
<gene>
    <name evidence="1" type="ORF">BD310DRAFT_867112</name>
</gene>
<dbReference type="SUPFAM" id="SSF49899">
    <property type="entry name" value="Concanavalin A-like lectins/glucanases"/>
    <property type="match status" value="1"/>
</dbReference>
<dbReference type="GO" id="GO:0009251">
    <property type="term" value="P:glucan catabolic process"/>
    <property type="evidence" value="ECO:0007669"/>
    <property type="project" value="TreeGrafter"/>
</dbReference>
<dbReference type="GO" id="GO:0004553">
    <property type="term" value="F:hydrolase activity, hydrolyzing O-glycosyl compounds"/>
    <property type="evidence" value="ECO:0007669"/>
    <property type="project" value="InterPro"/>
</dbReference>
<reference evidence="1 2" key="1">
    <citation type="submission" date="2019-01" db="EMBL/GenBank/DDBJ databases">
        <title>Draft genome sequences of three monokaryotic isolates of the white-rot basidiomycete fungus Dichomitus squalens.</title>
        <authorList>
            <consortium name="DOE Joint Genome Institute"/>
            <person name="Lopez S.C."/>
            <person name="Andreopoulos B."/>
            <person name="Pangilinan J."/>
            <person name="Lipzen A."/>
            <person name="Riley R."/>
            <person name="Ahrendt S."/>
            <person name="Ng V."/>
            <person name="Barry K."/>
            <person name="Daum C."/>
            <person name="Grigoriev I.V."/>
            <person name="Hilden K.S."/>
            <person name="Makela M.R."/>
            <person name="de Vries R.P."/>
        </authorList>
    </citation>
    <scope>NUCLEOTIDE SEQUENCE [LARGE SCALE GENOMIC DNA]</scope>
    <source>
        <strain evidence="1 2">CBS 464.89</strain>
    </source>
</reference>
<evidence type="ECO:0000313" key="2">
    <source>
        <dbReference type="Proteomes" id="UP000292082"/>
    </source>
</evidence>
<dbReference type="EMBL" id="ML145086">
    <property type="protein sequence ID" value="TBU64296.1"/>
    <property type="molecule type" value="Genomic_DNA"/>
</dbReference>
<dbReference type="PANTHER" id="PTHR10963">
    <property type="entry name" value="GLYCOSYL HYDROLASE-RELATED"/>
    <property type="match status" value="1"/>
</dbReference>
<dbReference type="CDD" id="cd02181">
    <property type="entry name" value="GH16_fungal_Lam16A_glucanase"/>
    <property type="match status" value="1"/>
</dbReference>
<accession>A0A4Q9QAZ3</accession>
<dbReference type="STRING" id="114155.A0A4Q9QAZ3"/>
<organism evidence="1 2">
    <name type="scientific">Dichomitus squalens</name>
    <dbReference type="NCBI Taxonomy" id="114155"/>
    <lineage>
        <taxon>Eukaryota</taxon>
        <taxon>Fungi</taxon>
        <taxon>Dikarya</taxon>
        <taxon>Basidiomycota</taxon>
        <taxon>Agaricomycotina</taxon>
        <taxon>Agaricomycetes</taxon>
        <taxon>Polyporales</taxon>
        <taxon>Polyporaceae</taxon>
        <taxon>Dichomitus</taxon>
    </lineage>
</organism>
<dbReference type="Proteomes" id="UP000292082">
    <property type="component" value="Unassembled WGS sequence"/>
</dbReference>
<dbReference type="AlphaFoldDB" id="A0A4Q9QAZ3"/>
<keyword evidence="2" id="KW-1185">Reference proteome</keyword>
<dbReference type="PROSITE" id="PS51762">
    <property type="entry name" value="GH16_2"/>
    <property type="match status" value="1"/>
</dbReference>
<dbReference type="FunFam" id="2.60.120.200:FF:000179">
    <property type="entry name" value="Unplaced genomic scaffold supercont1.19, whole genome shotgun sequence"/>
    <property type="match status" value="1"/>
</dbReference>
<dbReference type="PANTHER" id="PTHR10963:SF24">
    <property type="entry name" value="GLYCOSIDASE C21B10.07-RELATED"/>
    <property type="match status" value="1"/>
</dbReference>
<protein>
    <submittedName>
        <fullName evidence="1">Concanavalin A-like lectin/glucanase domain-containing protein</fullName>
    </submittedName>
</protein>
<dbReference type="Gene3D" id="2.60.120.200">
    <property type="match status" value="1"/>
</dbReference>
<dbReference type="InterPro" id="IPR050546">
    <property type="entry name" value="Glycosyl_Hydrlase_16"/>
</dbReference>
<dbReference type="GO" id="GO:0030246">
    <property type="term" value="F:carbohydrate binding"/>
    <property type="evidence" value="ECO:0007669"/>
    <property type="project" value="UniProtKB-KW"/>
</dbReference>
<dbReference type="InterPro" id="IPR013320">
    <property type="entry name" value="ConA-like_dom_sf"/>
</dbReference>
<dbReference type="Pfam" id="PF26113">
    <property type="entry name" value="GH16_XgeA"/>
    <property type="match status" value="1"/>
</dbReference>
<sequence length="389" mass="40853">MRSAIPLASALFTAAPTLAAYNLIKEYQGSNFFSGWEFYGNYDNLTNGDVTYLDQANATASKLAYVNDAGNAIIKVDDTSFVPWNDKRNSIRIETYDYFPVGTVLLFDAVHLPYGCSVWPSFWTKGPNWPAGGEIDVLEGVNLMTANQMALHTSSGCTVDGTDCSSGAGCTVTEKKDSSYGQAFAAAGGGVWATQLDTTGINIWFWSRNDIPDSVKSATNTVDPTSWGTPSASYPSGSSCDISQFFTPQQLVLDISLCGDWAGLANVYGQTCGTQGQVNSTSCYLENVINNGNYSSAYFEISYIKAFSSQADTFVATVSGSSTGLVSQTATGTAATGGSTGSPTSGSNSNGNSTSTGSGSGNGAAETAPRVYLAIATCVLFSLFNWAMI</sequence>